<proteinExistence type="predicted"/>
<name>A0A212J6I7_9BACT</name>
<organism evidence="1">
    <name type="scientific">uncultured Desulfovibrio sp</name>
    <dbReference type="NCBI Taxonomy" id="167968"/>
    <lineage>
        <taxon>Bacteria</taxon>
        <taxon>Pseudomonadati</taxon>
        <taxon>Thermodesulfobacteriota</taxon>
        <taxon>Desulfovibrionia</taxon>
        <taxon>Desulfovibrionales</taxon>
        <taxon>Desulfovibrionaceae</taxon>
        <taxon>Desulfovibrio</taxon>
        <taxon>environmental samples</taxon>
    </lineage>
</organism>
<gene>
    <name evidence="1" type="ORF">KM92DES2_10608</name>
</gene>
<evidence type="ECO:0000313" key="1">
    <source>
        <dbReference type="EMBL" id="SBV95038.1"/>
    </source>
</evidence>
<evidence type="ECO:0008006" key="2">
    <source>
        <dbReference type="Google" id="ProtNLM"/>
    </source>
</evidence>
<accession>A0A212J6I7</accession>
<sequence>MSNLASETTVFEQLERNLPPVFSREEAARQMGGLIKAKTLSNLDATGNGPWVKIRIRKKVCYERRSFLQWLRQYVQQ</sequence>
<protein>
    <recommendedName>
        <fullName evidence="2">Helix-turn-helix domain-containing protein</fullName>
    </recommendedName>
</protein>
<dbReference type="RefSeq" id="WP_296935059.1">
    <property type="nucleotide sequence ID" value="NZ_LT598928.1"/>
</dbReference>
<reference evidence="1" key="1">
    <citation type="submission" date="2016-04" db="EMBL/GenBank/DDBJ databases">
        <authorList>
            <person name="Evans L.H."/>
            <person name="Alamgir A."/>
            <person name="Owens N."/>
            <person name="Weber N.D."/>
            <person name="Virtaneva K."/>
            <person name="Barbian K."/>
            <person name="Babar A."/>
            <person name="Rosenke K."/>
        </authorList>
    </citation>
    <scope>NUCLEOTIDE SEQUENCE</scope>
    <source>
        <strain evidence="1">92-2</strain>
    </source>
</reference>
<dbReference type="EMBL" id="FLUP01000001">
    <property type="protein sequence ID" value="SBV95038.1"/>
    <property type="molecule type" value="Genomic_DNA"/>
</dbReference>
<dbReference type="AlphaFoldDB" id="A0A212J6I7"/>